<sequence>MGNDDGNEGGGKDAAKHEVVQEIRGVIRKVVRLGECGGPDGVGHDADTEKPRQPAETGAKSDHGT</sequence>
<dbReference type="EMBL" id="CAEZXY010000073">
    <property type="protein sequence ID" value="CAB4715909.1"/>
    <property type="molecule type" value="Genomic_DNA"/>
</dbReference>
<evidence type="ECO:0000313" key="3">
    <source>
        <dbReference type="EMBL" id="CAB4715909.1"/>
    </source>
</evidence>
<accession>A0A6J6QYE7</accession>
<dbReference type="EMBL" id="CAESAL010000053">
    <property type="protein sequence ID" value="CAB4344341.1"/>
    <property type="molecule type" value="Genomic_DNA"/>
</dbReference>
<feature type="compositionally biased region" description="Basic and acidic residues" evidence="1">
    <location>
        <begin position="42"/>
        <end position="65"/>
    </location>
</feature>
<gene>
    <name evidence="3" type="ORF">UFOPK2624_01378</name>
    <name evidence="2" type="ORF">UFOPK3331_01348</name>
</gene>
<protein>
    <submittedName>
        <fullName evidence="3">Unannotated protein</fullName>
    </submittedName>
</protein>
<evidence type="ECO:0000256" key="1">
    <source>
        <dbReference type="SAM" id="MobiDB-lite"/>
    </source>
</evidence>
<dbReference type="AlphaFoldDB" id="A0A6J6QYE7"/>
<feature type="region of interest" description="Disordered" evidence="1">
    <location>
        <begin position="34"/>
        <end position="65"/>
    </location>
</feature>
<proteinExistence type="predicted"/>
<name>A0A6J6QYE7_9ZZZZ</name>
<reference evidence="3" key="1">
    <citation type="submission" date="2020-05" db="EMBL/GenBank/DDBJ databases">
        <authorList>
            <person name="Chiriac C."/>
            <person name="Salcher M."/>
            <person name="Ghai R."/>
            <person name="Kavagutti S V."/>
        </authorList>
    </citation>
    <scope>NUCLEOTIDE SEQUENCE</scope>
</reference>
<organism evidence="3">
    <name type="scientific">freshwater metagenome</name>
    <dbReference type="NCBI Taxonomy" id="449393"/>
    <lineage>
        <taxon>unclassified sequences</taxon>
        <taxon>metagenomes</taxon>
        <taxon>ecological metagenomes</taxon>
    </lineage>
</organism>
<evidence type="ECO:0000313" key="2">
    <source>
        <dbReference type="EMBL" id="CAB4344341.1"/>
    </source>
</evidence>